<protein>
    <submittedName>
        <fullName evidence="7">MFP1 attachment factor 1-like</fullName>
    </submittedName>
</protein>
<dbReference type="Pfam" id="PF13943">
    <property type="entry name" value="WPP"/>
    <property type="match status" value="1"/>
</dbReference>
<keyword evidence="3" id="KW-0963">Cytoplasm</keyword>
<dbReference type="FunCoup" id="A0A1U8B655">
    <property type="interactions" value="2620"/>
</dbReference>
<gene>
    <name evidence="7" type="primary">LOC104607408</name>
</gene>
<name>A0A1U8B655_NELNU</name>
<evidence type="ECO:0000313" key="6">
    <source>
        <dbReference type="Proteomes" id="UP000189703"/>
    </source>
</evidence>
<feature type="region of interest" description="Disordered" evidence="5">
    <location>
        <begin position="154"/>
        <end position="189"/>
    </location>
</feature>
<comment type="subcellular location">
    <subcellularLocation>
        <location evidence="2">Cytoplasm</location>
    </subcellularLocation>
    <subcellularLocation>
        <location evidence="1">Nucleus</location>
    </subcellularLocation>
</comment>
<accession>A0A1U8B655</accession>
<dbReference type="InterPro" id="IPR025265">
    <property type="entry name" value="WPP_dom"/>
</dbReference>
<dbReference type="GeneID" id="104607408"/>
<dbReference type="PANTHER" id="PTHR34362">
    <property type="entry name" value="WPP DOMAIN-CONTAINING PROTEIN 1-RELATED"/>
    <property type="match status" value="1"/>
</dbReference>
<dbReference type="KEGG" id="nnu:104607408"/>
<dbReference type="OrthoDB" id="1927559at2759"/>
<dbReference type="GO" id="GO:0005634">
    <property type="term" value="C:nucleus"/>
    <property type="evidence" value="ECO:0007669"/>
    <property type="project" value="UniProtKB-SubCell"/>
</dbReference>
<reference evidence="7" key="1">
    <citation type="submission" date="2025-08" db="UniProtKB">
        <authorList>
            <consortium name="RefSeq"/>
        </authorList>
    </citation>
    <scope>IDENTIFICATION</scope>
</reference>
<dbReference type="InterPro" id="IPR044692">
    <property type="entry name" value="WPP1/2/3"/>
</dbReference>
<dbReference type="Gene3D" id="1.10.246.200">
    <property type="entry name" value="WPP domain"/>
    <property type="match status" value="1"/>
</dbReference>
<dbReference type="AlphaFoldDB" id="A0A1U8B655"/>
<dbReference type="RefSeq" id="XP_010271355.1">
    <property type="nucleotide sequence ID" value="XM_010273053.1"/>
</dbReference>
<evidence type="ECO:0000256" key="5">
    <source>
        <dbReference type="SAM" id="MobiDB-lite"/>
    </source>
</evidence>
<evidence type="ECO:0000256" key="2">
    <source>
        <dbReference type="ARBA" id="ARBA00004496"/>
    </source>
</evidence>
<dbReference type="GO" id="GO:0000278">
    <property type="term" value="P:mitotic cell cycle"/>
    <property type="evidence" value="ECO:0007669"/>
    <property type="project" value="InterPro"/>
</dbReference>
<feature type="compositionally biased region" description="Polar residues" evidence="5">
    <location>
        <begin position="179"/>
        <end position="189"/>
    </location>
</feature>
<sequence length="189" mass="20466">MVCCIRHQFTIARFGWIVYTAFAMSDNQEESVVTEEATTLAESEAPQLQQQEQSDIIKKTEKMHISLSIWPPKQSTRDAVISRLVETLSAPSILSNRYGCMPAEEAASAARIIEEEAFSTAAALSTASNAAQDDGIEILQVYSKEISKKMLEAVKSKAPAASPNENPSQTPIAAPATSDEISSVKIESS</sequence>
<dbReference type="InterPro" id="IPR038214">
    <property type="entry name" value="WPP_sf"/>
</dbReference>
<dbReference type="GO" id="GO:0005737">
    <property type="term" value="C:cytoplasm"/>
    <property type="evidence" value="ECO:0007669"/>
    <property type="project" value="UniProtKB-SubCell"/>
</dbReference>
<organism evidence="6 7">
    <name type="scientific">Nelumbo nucifera</name>
    <name type="common">Sacred lotus</name>
    <dbReference type="NCBI Taxonomy" id="4432"/>
    <lineage>
        <taxon>Eukaryota</taxon>
        <taxon>Viridiplantae</taxon>
        <taxon>Streptophyta</taxon>
        <taxon>Embryophyta</taxon>
        <taxon>Tracheophyta</taxon>
        <taxon>Spermatophyta</taxon>
        <taxon>Magnoliopsida</taxon>
        <taxon>Proteales</taxon>
        <taxon>Nelumbonaceae</taxon>
        <taxon>Nelumbo</taxon>
    </lineage>
</organism>
<dbReference type="OMA" id="HQFTIAR"/>
<evidence type="ECO:0000256" key="1">
    <source>
        <dbReference type="ARBA" id="ARBA00004123"/>
    </source>
</evidence>
<dbReference type="GO" id="GO:0048527">
    <property type="term" value="P:lateral root development"/>
    <property type="evidence" value="ECO:0007669"/>
    <property type="project" value="InterPro"/>
</dbReference>
<keyword evidence="6" id="KW-1185">Reference proteome</keyword>
<evidence type="ECO:0000256" key="3">
    <source>
        <dbReference type="ARBA" id="ARBA00022490"/>
    </source>
</evidence>
<dbReference type="eggNOG" id="ENOG502S3QB">
    <property type="taxonomic scope" value="Eukaryota"/>
</dbReference>
<evidence type="ECO:0000256" key="4">
    <source>
        <dbReference type="ARBA" id="ARBA00023242"/>
    </source>
</evidence>
<dbReference type="Proteomes" id="UP000189703">
    <property type="component" value="Unplaced"/>
</dbReference>
<evidence type="ECO:0000313" key="7">
    <source>
        <dbReference type="RefSeq" id="XP_010271355.1"/>
    </source>
</evidence>
<dbReference type="PANTHER" id="PTHR34362:SF1">
    <property type="entry name" value="WPP DOMAIN-CONTAINING PROTEIN 1-RELATED"/>
    <property type="match status" value="1"/>
</dbReference>
<keyword evidence="4" id="KW-0539">Nucleus</keyword>
<proteinExistence type="predicted"/>